<dbReference type="GO" id="GO:0006405">
    <property type="term" value="P:RNA export from nucleus"/>
    <property type="evidence" value="ECO:0007669"/>
    <property type="project" value="TreeGrafter"/>
</dbReference>
<dbReference type="PANTHER" id="PTHR10350">
    <property type="entry name" value="NUCLEAR PORE COMPLEX PROTEIN NUP155"/>
    <property type="match status" value="1"/>
</dbReference>
<evidence type="ECO:0000256" key="2">
    <source>
        <dbReference type="ARBA" id="ARBA00007373"/>
    </source>
</evidence>
<dbReference type="GO" id="GO:0000972">
    <property type="term" value="P:transcription-dependent tethering of RNA polymerase II gene DNA at nuclear periphery"/>
    <property type="evidence" value="ECO:0007669"/>
    <property type="project" value="TreeGrafter"/>
</dbReference>
<comment type="caution">
    <text evidence="8">The sequence shown here is derived from an EMBL/GenBank/DDBJ whole genome shotgun (WGS) entry which is preliminary data.</text>
</comment>
<feature type="domain" description="Nucleoporin Nup133/Nup155-like N-terminal" evidence="7">
    <location>
        <begin position="91"/>
        <end position="390"/>
    </location>
</feature>
<evidence type="ECO:0000256" key="3">
    <source>
        <dbReference type="ARBA" id="ARBA00022448"/>
    </source>
</evidence>
<keyword evidence="4" id="KW-0539">Nucleus</keyword>
<dbReference type="GO" id="GO:0017056">
    <property type="term" value="F:structural constituent of nuclear pore"/>
    <property type="evidence" value="ECO:0007669"/>
    <property type="project" value="InterPro"/>
</dbReference>
<accession>A0A8J4C8I1</accession>
<evidence type="ECO:0000313" key="9">
    <source>
        <dbReference type="EMBL" id="GIM04020.1"/>
    </source>
</evidence>
<feature type="compositionally biased region" description="Gly residues" evidence="5">
    <location>
        <begin position="1339"/>
        <end position="1353"/>
    </location>
</feature>
<dbReference type="Gene3D" id="1.20.58.1780">
    <property type="match status" value="1"/>
</dbReference>
<evidence type="ECO:0000256" key="5">
    <source>
        <dbReference type="SAM" id="MobiDB-lite"/>
    </source>
</evidence>
<evidence type="ECO:0000256" key="1">
    <source>
        <dbReference type="ARBA" id="ARBA00004123"/>
    </source>
</evidence>
<reference evidence="8" key="1">
    <citation type="journal article" date="2021" name="Proc. Natl. Acad. Sci. U.S.A.">
        <title>Three genomes in the algal genus Volvox reveal the fate of a haploid sex-determining region after a transition to homothallism.</title>
        <authorList>
            <person name="Yamamoto K."/>
            <person name="Hamaji T."/>
            <person name="Kawai-Toyooka H."/>
            <person name="Matsuzaki R."/>
            <person name="Takahashi F."/>
            <person name="Nishimura Y."/>
            <person name="Kawachi M."/>
            <person name="Noguchi H."/>
            <person name="Minakuchi Y."/>
            <person name="Umen J.G."/>
            <person name="Toyoda A."/>
            <person name="Nozaki H."/>
        </authorList>
    </citation>
    <scope>NUCLEOTIDE SEQUENCE</scope>
    <source>
        <strain evidence="9">NIES-3785</strain>
        <strain evidence="8">NIES-3786</strain>
    </source>
</reference>
<keyword evidence="3" id="KW-0813">Transport</keyword>
<dbReference type="InterPro" id="IPR042538">
    <property type="entry name" value="Nucleoporin_Nup155_C_3"/>
</dbReference>
<sequence>MAAAPVWQRDVAGGGSRGGGDQTGSLGMPIKSFEDVDQITKTFSHITDVSMEFRRESDLFDLLQSTSKEDTYQQHFQGWPTLLRPLSGAVLELPTMVQEKYNSCQTMCFIGLFPQIRRAWASVDNSLFLWRYDKTSDVPVEYSGEDQAITAVCLTEPKAGVFLPAIRYIIVLCTAAEIVMLGVCPSRRGNSGDDWEGVPEDIILQPLPLYSISADNILFTSCVAGPAGRIFLGGADGCVYELSYNASESWCQKRMSKSRLEWHFRSILPTMPAFIPTFGNWGTPAIAQLAVDKERHILYSLNVASGIKVFDLGPVGETPAKLVAEVSNVYAAAAGAVGGKELFRGAAADRKAASIKYIVPIATSESSGLHLMAVTADGRRIYFSTHPLSKYGTYNLHGGARGVMTKAPPLAVAGATTGNATAAGGAATGREPAYYRRPETLAAVFARAALPYSAGARGATGDLSRSAALELLGAHYSAGCLLLSESAGGAGSGGATKFLMASRNTTVPTPTVNTHTGSGHGIGGLISGHVPGGLRESVTELDNIVPGETTALEAAPWRPVLGAEVLSARAGPGSNELISAVWWPPPRFIVMSTAGVMELEKRRPVELLMQILERNSPDQLRSFFQAYGAAEAAAMCYQIATSGPPGALAAGPGGGRGSMGGAIGCSPCSSSLGGGGVSALAARGAAAALDNPLLVGEARMPEDAALEGGYLHNGPNSSNALAGGGASGMYMGRAVDPNPGPYWSMGHRGLCLYISRLLAPVYDKKIVVVVGGGKVSGATGGQVLKGGFSEQTLQVLEDRLNALGQYLEVSLTKRQQRGYAARTFAAVTSSGTYGAGGASASGVAPMPAAGGAPGGGYGAAAAGGGLFGFGAGMAAGGVDDPTVVVHKRRRLEHAAQQEDEMVQRIRALVFRMAEACRLLALLSAHNLGRLALRELGSGTLEMAKLANMTLRDLVQEAEGQDMATRLMGGLVNEQMDANMAGTWTATSRGPSSLGPGTGGGVAASSSASVDAVAATLQAAAPSYFRQEDRKYYQASAVLRNAETVPPGPERDAIVKQAINLLLSVPTVVSLEALSKELIKFRYFEGIVTVSLAVAAARDPEGKALRAELGATCELARGERRSAYNYILQTLGSLFLDNISSGGVDVPPLTSTERAEAKSAMLKAALTSTDKFFLDELYGFVISNCKAADELLSRDAPGLESYLSREGGLVPPGSVTDPADPATAIVTAAAAALNAGVLIGPLTKAQVAMLELLCSMLVRKGRFLDAALVYGALGCRRSGPGADLSVSLDSRVAAMQSAVLHARSAGASALVSRLDSDAKVFGFQDAIVKRLQERQRNQDGGAGWRVGGGAGAMEGGPEAAGPAATGGTALELERALAELSGAPLDLSELYNAYAQPFGLWDICLQMIRFAGGCGNGDPPAVVRTLWDHELLRAHGSCRTASPIGRLERACDAVSNLGSSLYPDSLTLPLMHIAWRLESLAAGLWKRRGSNGDGNAAATATAMGEAADRSSELIVQALKTAAGGSGAAVRQVYEALLSHSRGNLVAAGTMDPQLSTPAMRVQLLRSAAAACAAAILDVRSAALAPVGVGAAVAPMAGVSVAGVGVTREAGSLADAADRFALEARRLGYSECEDIARRLDAVRTQAEALR</sequence>
<dbReference type="Gene3D" id="1.20.120.1880">
    <property type="entry name" value="Nucleoporin, helical C-terminal domain"/>
    <property type="match status" value="1"/>
</dbReference>
<dbReference type="InterPro" id="IPR042533">
    <property type="entry name" value="Nucleoporin_Nup155_C_1"/>
</dbReference>
<dbReference type="GO" id="GO:0044611">
    <property type="term" value="C:nuclear pore inner ring"/>
    <property type="evidence" value="ECO:0007669"/>
    <property type="project" value="TreeGrafter"/>
</dbReference>
<dbReference type="InterPro" id="IPR004870">
    <property type="entry name" value="Nucleoporin_Nup155"/>
</dbReference>
<evidence type="ECO:0000256" key="4">
    <source>
        <dbReference type="ARBA" id="ARBA00023242"/>
    </source>
</evidence>
<dbReference type="Proteomes" id="UP000747110">
    <property type="component" value="Unassembled WGS sequence"/>
</dbReference>
<name>A0A8J4C8I1_9CHLO</name>
<gene>
    <name evidence="8" type="ORF">Vretifemale_6406</name>
    <name evidence="9" type="ORF">Vretimale_8644</name>
</gene>
<dbReference type="OrthoDB" id="338970at2759"/>
<dbReference type="EMBL" id="BNCP01000009">
    <property type="protein sequence ID" value="GIL76871.1"/>
    <property type="molecule type" value="Genomic_DNA"/>
</dbReference>
<comment type="similarity">
    <text evidence="2">Belongs to the non-repetitive/WGA-negative nucleoporin family.</text>
</comment>
<evidence type="ECO:0000259" key="6">
    <source>
        <dbReference type="Pfam" id="PF03177"/>
    </source>
</evidence>
<feature type="domain" description="Nucleoporin Nup133/Nup155-like C-terminal" evidence="6">
    <location>
        <begin position="1005"/>
        <end position="1483"/>
    </location>
</feature>
<dbReference type="GO" id="GO:0006606">
    <property type="term" value="P:protein import into nucleus"/>
    <property type="evidence" value="ECO:0007669"/>
    <property type="project" value="TreeGrafter"/>
</dbReference>
<dbReference type="Pfam" id="PF08801">
    <property type="entry name" value="Nucleoporin_N"/>
    <property type="match status" value="1"/>
</dbReference>
<evidence type="ECO:0000259" key="7">
    <source>
        <dbReference type="Pfam" id="PF08801"/>
    </source>
</evidence>
<feature type="compositionally biased region" description="Gly residues" evidence="5">
    <location>
        <begin position="12"/>
        <end position="22"/>
    </location>
</feature>
<organism evidence="8 10">
    <name type="scientific">Volvox reticuliferus</name>
    <dbReference type="NCBI Taxonomy" id="1737510"/>
    <lineage>
        <taxon>Eukaryota</taxon>
        <taxon>Viridiplantae</taxon>
        <taxon>Chlorophyta</taxon>
        <taxon>core chlorophytes</taxon>
        <taxon>Chlorophyceae</taxon>
        <taxon>CS clade</taxon>
        <taxon>Chlamydomonadales</taxon>
        <taxon>Volvocaceae</taxon>
        <taxon>Volvox</taxon>
    </lineage>
</organism>
<evidence type="ECO:0008006" key="11">
    <source>
        <dbReference type="Google" id="ProtNLM"/>
    </source>
</evidence>
<dbReference type="InterPro" id="IPR007187">
    <property type="entry name" value="Nucleoporin_Nup133/Nup155_C"/>
</dbReference>
<feature type="compositionally biased region" description="Low complexity" evidence="5">
    <location>
        <begin position="1354"/>
        <end position="1363"/>
    </location>
</feature>
<feature type="region of interest" description="Disordered" evidence="5">
    <location>
        <begin position="1"/>
        <end position="27"/>
    </location>
</feature>
<dbReference type="InterPro" id="IPR014908">
    <property type="entry name" value="Nucleoporin_Nup133/Nup155_N"/>
</dbReference>
<dbReference type="GO" id="GO:0036228">
    <property type="term" value="P:protein localization to nuclear inner membrane"/>
    <property type="evidence" value="ECO:0007669"/>
    <property type="project" value="TreeGrafter"/>
</dbReference>
<dbReference type="Proteomes" id="UP000722791">
    <property type="component" value="Unassembled WGS sequence"/>
</dbReference>
<protein>
    <recommendedName>
        <fullName evidence="11">Nucleoporin Nup133/Nup155-like N-terminal domain-containing protein</fullName>
    </recommendedName>
</protein>
<dbReference type="PANTHER" id="PTHR10350:SF6">
    <property type="entry name" value="NUCLEAR PORE COMPLEX PROTEIN NUP155"/>
    <property type="match status" value="1"/>
</dbReference>
<comment type="subcellular location">
    <subcellularLocation>
        <location evidence="1">Nucleus</location>
    </subcellularLocation>
</comment>
<keyword evidence="10" id="KW-1185">Reference proteome</keyword>
<dbReference type="Pfam" id="PF03177">
    <property type="entry name" value="Nucleoporin_C"/>
    <property type="match status" value="1"/>
</dbReference>
<dbReference type="EMBL" id="BNCQ01000015">
    <property type="protein sequence ID" value="GIM04020.1"/>
    <property type="molecule type" value="Genomic_DNA"/>
</dbReference>
<evidence type="ECO:0000313" key="10">
    <source>
        <dbReference type="Proteomes" id="UP000747110"/>
    </source>
</evidence>
<evidence type="ECO:0000313" key="8">
    <source>
        <dbReference type="EMBL" id="GIL76871.1"/>
    </source>
</evidence>
<feature type="region of interest" description="Disordered" evidence="5">
    <location>
        <begin position="1337"/>
        <end position="1363"/>
    </location>
</feature>
<proteinExistence type="inferred from homology"/>
<dbReference type="Gene3D" id="1.25.40.450">
    <property type="entry name" value="Nucleoporin, helical domain, N-terminal subdomain"/>
    <property type="match status" value="1"/>
</dbReference>